<evidence type="ECO:0000313" key="2">
    <source>
        <dbReference type="Proteomes" id="UP000054363"/>
    </source>
</evidence>
<dbReference type="Proteomes" id="UP000054363">
    <property type="component" value="Unassembled WGS sequence"/>
</dbReference>
<proteinExistence type="predicted"/>
<keyword evidence="2" id="KW-1185">Reference proteome</keyword>
<name>A0A094IT65_9GAMM</name>
<dbReference type="AlphaFoldDB" id="A0A094IT65"/>
<protein>
    <submittedName>
        <fullName evidence="1">Uncharacterized protein</fullName>
    </submittedName>
</protein>
<comment type="caution">
    <text evidence="1">The sequence shown here is derived from an EMBL/GenBank/DDBJ whole genome shotgun (WGS) entry which is preliminary data.</text>
</comment>
<sequence>MTPGSPLQTSGLEPFNQPQLAKAVVADMQLHQWPVPSLQQQLKGGYINQISNKRTVINAKGDVIWLSTVDVGGVVIENIAGGYTLRVVLLEELKLEQAEQDH</sequence>
<evidence type="ECO:0000313" key="1">
    <source>
        <dbReference type="EMBL" id="KFZ30850.1"/>
    </source>
</evidence>
<dbReference type="EMBL" id="JPER01000003">
    <property type="protein sequence ID" value="KFZ30850.1"/>
    <property type="molecule type" value="Genomic_DNA"/>
</dbReference>
<gene>
    <name evidence="1" type="ORF">IDSA_07145</name>
</gene>
<organism evidence="1 2">
    <name type="scientific">Pseudidiomarina salinarum</name>
    <dbReference type="NCBI Taxonomy" id="435908"/>
    <lineage>
        <taxon>Bacteria</taxon>
        <taxon>Pseudomonadati</taxon>
        <taxon>Pseudomonadota</taxon>
        <taxon>Gammaproteobacteria</taxon>
        <taxon>Alteromonadales</taxon>
        <taxon>Idiomarinaceae</taxon>
        <taxon>Pseudidiomarina</taxon>
    </lineage>
</organism>
<dbReference type="Pfam" id="PF11659">
    <property type="entry name" value="DUF3261"/>
    <property type="match status" value="1"/>
</dbReference>
<dbReference type="InterPro" id="IPR021675">
    <property type="entry name" value="DUF3261"/>
</dbReference>
<reference evidence="1 2" key="1">
    <citation type="submission" date="2014-06" db="EMBL/GenBank/DDBJ databases">
        <title>The draft genome sequence of Idiomarina salinarum ISL-52.</title>
        <authorList>
            <person name="Du J."/>
            <person name="Shao Z."/>
        </authorList>
    </citation>
    <scope>NUCLEOTIDE SEQUENCE [LARGE SCALE GENOMIC DNA]</scope>
    <source>
        <strain evidence="1 2">ISL-52</strain>
    </source>
</reference>
<accession>A0A094IT65</accession>